<dbReference type="Pfam" id="PF01564">
    <property type="entry name" value="Spermine_synth"/>
    <property type="match status" value="1"/>
</dbReference>
<feature type="transmembrane region" description="Helical" evidence="2">
    <location>
        <begin position="124"/>
        <end position="145"/>
    </location>
</feature>
<reference evidence="3" key="1">
    <citation type="submission" date="2023-10" db="EMBL/GenBank/DDBJ databases">
        <authorList>
            <person name="Noh H."/>
        </authorList>
    </citation>
    <scope>NUCLEOTIDE SEQUENCE</scope>
    <source>
        <strain evidence="3">DUCC4014</strain>
    </source>
</reference>
<name>A0AAF1BMP0_9TREE</name>
<dbReference type="EMBL" id="CP086717">
    <property type="protein sequence ID" value="WOO82259.1"/>
    <property type="molecule type" value="Genomic_DNA"/>
</dbReference>
<feature type="transmembrane region" description="Helical" evidence="2">
    <location>
        <begin position="33"/>
        <end position="53"/>
    </location>
</feature>
<feature type="transmembrane region" description="Helical" evidence="2">
    <location>
        <begin position="208"/>
        <end position="228"/>
    </location>
</feature>
<sequence>MLPKRKAAPASTSAATPAASAGSQTAARTPPSYPTLVFAAVVLPAVLGTYIALQHQQLVPLYNSLPLGLHPYLLLAGYLAASAAAWLGLSALPVVGVAGCFFSLTDAYVHGAGLVSKKTSADGPVVGAVTILGVIIAPAFPVWLVRRAMDSTIDQYGADKYSWIAHAVSHPERALLVVSAGLHLVALVVPSQSSVDPRPRRRSLLATLLPHAVRLAHIGVIGAVWYVWIHNAATPPYATPDGDLFIHRSVRGRTGQVVVADNRRDGYRFLRVDNSLVGGRWFEYDKNARGSYTPRLGDSIFAAFFVQEFGWFAQRASVAESARGVELVTGVNLTASVAQPEPRALIIGLGVGVAAESSRKRGIPTDYVEYDAEVAAAARNFFGMYAEDSMPPHGSVIDDGAEFVRLSAEDARGGAGSRWSVIVQDCFSAGELPVELFTREFWHDVQDVLQPGGVVVTNVVGLPGSRTMRAVAVTLASSFAQCRIFTDENGGHDPDEKDKVLNTVFICSNTYNPILSFRTPVKADALGSASRQRVYSSLLRSNEVQIEEIVQDEDWADESMVLRRGQAIPAFWQKDLAISAWYSMRKILTPEMWMTW</sequence>
<keyword evidence="2" id="KW-0472">Membrane</keyword>
<evidence type="ECO:0000313" key="3">
    <source>
        <dbReference type="EMBL" id="WOO82259.1"/>
    </source>
</evidence>
<feature type="compositionally biased region" description="Low complexity" evidence="1">
    <location>
        <begin position="8"/>
        <end position="26"/>
    </location>
</feature>
<proteinExistence type="predicted"/>
<feature type="transmembrane region" description="Helical" evidence="2">
    <location>
        <begin position="73"/>
        <end position="104"/>
    </location>
</feature>
<keyword evidence="4" id="KW-1185">Reference proteome</keyword>
<feature type="region of interest" description="Disordered" evidence="1">
    <location>
        <begin position="1"/>
        <end position="26"/>
    </location>
</feature>
<dbReference type="AlphaFoldDB" id="A0AAF1BMP0"/>
<dbReference type="InterPro" id="IPR029063">
    <property type="entry name" value="SAM-dependent_MTases_sf"/>
</dbReference>
<evidence type="ECO:0000313" key="4">
    <source>
        <dbReference type="Proteomes" id="UP000827549"/>
    </source>
</evidence>
<gene>
    <name evidence="3" type="ORF">LOC62_04G005755</name>
</gene>
<organism evidence="3 4">
    <name type="scientific">Vanrija pseudolonga</name>
    <dbReference type="NCBI Taxonomy" id="143232"/>
    <lineage>
        <taxon>Eukaryota</taxon>
        <taxon>Fungi</taxon>
        <taxon>Dikarya</taxon>
        <taxon>Basidiomycota</taxon>
        <taxon>Agaricomycotina</taxon>
        <taxon>Tremellomycetes</taxon>
        <taxon>Trichosporonales</taxon>
        <taxon>Trichosporonaceae</taxon>
        <taxon>Vanrija</taxon>
    </lineage>
</organism>
<accession>A0AAF1BMP0</accession>
<dbReference type="Gene3D" id="3.40.50.150">
    <property type="entry name" value="Vaccinia Virus protein VP39"/>
    <property type="match status" value="1"/>
</dbReference>
<keyword evidence="2" id="KW-0812">Transmembrane</keyword>
<evidence type="ECO:0000256" key="2">
    <source>
        <dbReference type="SAM" id="Phobius"/>
    </source>
</evidence>
<dbReference type="GeneID" id="87808983"/>
<evidence type="ECO:0000256" key="1">
    <source>
        <dbReference type="SAM" id="MobiDB-lite"/>
    </source>
</evidence>
<dbReference type="SUPFAM" id="SSF53335">
    <property type="entry name" value="S-adenosyl-L-methionine-dependent methyltransferases"/>
    <property type="match status" value="1"/>
</dbReference>
<dbReference type="RefSeq" id="XP_062628291.1">
    <property type="nucleotide sequence ID" value="XM_062772307.1"/>
</dbReference>
<evidence type="ECO:0008006" key="5">
    <source>
        <dbReference type="Google" id="ProtNLM"/>
    </source>
</evidence>
<dbReference type="Proteomes" id="UP000827549">
    <property type="component" value="Chromosome 4"/>
</dbReference>
<keyword evidence="2" id="KW-1133">Transmembrane helix</keyword>
<protein>
    <recommendedName>
        <fullName evidence="5">PABS domain-containing protein</fullName>
    </recommendedName>
</protein>